<evidence type="ECO:0000313" key="1">
    <source>
        <dbReference type="EMBL" id="DAF56535.1"/>
    </source>
</evidence>
<organism evidence="1">
    <name type="scientific">Podoviridae sp. ctnWS46</name>
    <dbReference type="NCBI Taxonomy" id="2827747"/>
    <lineage>
        <taxon>Viruses</taxon>
        <taxon>Duplodnaviria</taxon>
        <taxon>Heunggongvirae</taxon>
        <taxon>Uroviricota</taxon>
        <taxon>Caudoviricetes</taxon>
    </lineage>
</organism>
<sequence>MSRIYKHGHYPSDITMDNVNQIVDIIETYLCDYKLGFHLVYQRRNLIRMDIRKLNSKSVIATYSFRYSTMTLFKRKVLQGAVSLEDMIKENERRGYTYV</sequence>
<reference evidence="1" key="1">
    <citation type="journal article" date="2021" name="Proc. Natl. Acad. Sci. U.S.A.">
        <title>A Catalog of Tens of Thousands of Viruses from Human Metagenomes Reveals Hidden Associations with Chronic Diseases.</title>
        <authorList>
            <person name="Tisza M.J."/>
            <person name="Buck C.B."/>
        </authorList>
    </citation>
    <scope>NUCLEOTIDE SEQUENCE</scope>
    <source>
        <strain evidence="1">CtnWS46</strain>
    </source>
</reference>
<dbReference type="EMBL" id="BK032718">
    <property type="protein sequence ID" value="DAF56535.1"/>
    <property type="molecule type" value="Genomic_DNA"/>
</dbReference>
<name>A0A8S5T0R5_9CAUD</name>
<accession>A0A8S5T0R5</accession>
<protein>
    <submittedName>
        <fullName evidence="1">Uncharacterized protein</fullName>
    </submittedName>
</protein>
<proteinExistence type="predicted"/>